<dbReference type="PROSITE" id="PS00463">
    <property type="entry name" value="ZN2_CY6_FUNGAL_1"/>
    <property type="match status" value="1"/>
</dbReference>
<dbReference type="Pfam" id="PF00172">
    <property type="entry name" value="Zn_clus"/>
    <property type="match status" value="1"/>
</dbReference>
<dbReference type="GO" id="GO:0005634">
    <property type="term" value="C:nucleus"/>
    <property type="evidence" value="ECO:0007669"/>
    <property type="project" value="UniProtKB-SubCell"/>
</dbReference>
<protein>
    <submittedName>
        <fullName evidence="10">Protein STB5</fullName>
    </submittedName>
</protein>
<keyword evidence="5" id="KW-0238">DNA-binding</keyword>
<dbReference type="PANTHER" id="PTHR47782">
    <property type="entry name" value="ZN(II)2CYS6 TRANSCRIPTION FACTOR (EUROFUNG)-RELATED"/>
    <property type="match status" value="1"/>
</dbReference>
<dbReference type="CDD" id="cd12148">
    <property type="entry name" value="fungal_TF_MHR"/>
    <property type="match status" value="1"/>
</dbReference>
<evidence type="ECO:0000256" key="3">
    <source>
        <dbReference type="ARBA" id="ARBA00022833"/>
    </source>
</evidence>
<keyword evidence="4" id="KW-0805">Transcription regulation</keyword>
<dbReference type="GO" id="GO:0006351">
    <property type="term" value="P:DNA-templated transcription"/>
    <property type="evidence" value="ECO:0007669"/>
    <property type="project" value="InterPro"/>
</dbReference>
<dbReference type="GO" id="GO:0043565">
    <property type="term" value="F:sequence-specific DNA binding"/>
    <property type="evidence" value="ECO:0007669"/>
    <property type="project" value="TreeGrafter"/>
</dbReference>
<organism evidence="10 11">
    <name type="scientific">Hanseniaspora opuntiae</name>
    <dbReference type="NCBI Taxonomy" id="211096"/>
    <lineage>
        <taxon>Eukaryota</taxon>
        <taxon>Fungi</taxon>
        <taxon>Dikarya</taxon>
        <taxon>Ascomycota</taxon>
        <taxon>Saccharomycotina</taxon>
        <taxon>Saccharomycetes</taxon>
        <taxon>Saccharomycodales</taxon>
        <taxon>Saccharomycodaceae</taxon>
        <taxon>Hanseniaspora</taxon>
    </lineage>
</organism>
<sequence length="727" mass="84410">MTNSTDITNENPYEIKISNNIQNINEIKRESTESVEMSKSSSFPENGKASNSCEACRRLKKKCSKDLPACKRCLERNLSSECFYPGKSRRRTKAEMEQYRLEHPEEFKKRRVSTKTELKDIPTTPSNQDSNSDTRQGRIEKESSYDFSPLSTVNNDSKIKVTQSITTPLSSQMYTSLLGTNHQPKNNGFPFKDIKPVAYPNQTSNLDTKNPLNKRPPLSTTMPWSFQNRATNSNISSSLPSIPISADSIQYETVKAIFKGGCPSQGNKTYCLTKKLVTSALHAYFRHNHRTYPMIDKLKFQERVFEINNFDELAEVTTDDNNEIFKFMLYFMLAIGSTTLHRAGTLEEEFIGIDEHFSYLGMQRFQIVMKYQSMDTIRCLILLGVYSFFEPKGISSWTIGGIICRLCIGLGLNKQLTGKKKMSSTAYELELRNRCYWSTYCFEKLVHLSLLRGDGGLDVNDCDIPLPKPLYPDVEEEDIKVNNMMINLRILENKIYQSLHTIRAEKKCKNYTREQRLNLINELQKEIDETFQAYKKEFKMVKNSPQVSSMNENGDISFHRSELWLVMRYEQFQILLYRPSRVNRRLLPEMLGKLGNVCLSSLRHNYMLYQQKKMPFNWVTLFRALNVCNATCVCLYNWSINLNDCEREFKQIIEVLNNFGPKWYAARNFAKAFENISKSLLQFSLHVNKNNDDELHQLNFALFGPNSEYYDIMDENDVDISWLDFIK</sequence>
<evidence type="ECO:0000256" key="2">
    <source>
        <dbReference type="ARBA" id="ARBA00022723"/>
    </source>
</evidence>
<keyword evidence="7" id="KW-0539">Nucleus</keyword>
<dbReference type="Pfam" id="PF04082">
    <property type="entry name" value="Fungal_trans"/>
    <property type="match status" value="1"/>
</dbReference>
<dbReference type="SMART" id="SM00906">
    <property type="entry name" value="Fungal_trans"/>
    <property type="match status" value="1"/>
</dbReference>
<dbReference type="InterPro" id="IPR001138">
    <property type="entry name" value="Zn2Cys6_DnaBD"/>
</dbReference>
<name>A0A1E5RWY1_9ASCO</name>
<keyword evidence="3" id="KW-0862">Zinc</keyword>
<comment type="caution">
    <text evidence="10">The sequence shown here is derived from an EMBL/GenBank/DDBJ whole genome shotgun (WGS) entry which is preliminary data.</text>
</comment>
<feature type="compositionally biased region" description="Basic and acidic residues" evidence="8">
    <location>
        <begin position="93"/>
        <end position="120"/>
    </location>
</feature>
<dbReference type="PANTHER" id="PTHR47782:SF7">
    <property type="entry name" value="PROTEIN STB5"/>
    <property type="match status" value="1"/>
</dbReference>
<evidence type="ECO:0000256" key="7">
    <source>
        <dbReference type="ARBA" id="ARBA00023242"/>
    </source>
</evidence>
<evidence type="ECO:0000313" key="11">
    <source>
        <dbReference type="Proteomes" id="UP000095605"/>
    </source>
</evidence>
<keyword evidence="2" id="KW-0479">Metal-binding</keyword>
<evidence type="ECO:0000256" key="5">
    <source>
        <dbReference type="ARBA" id="ARBA00023125"/>
    </source>
</evidence>
<accession>A0A1E5RWY1</accession>
<dbReference type="InterPro" id="IPR052202">
    <property type="entry name" value="Yeast_MetPath_Reg"/>
</dbReference>
<keyword evidence="6" id="KW-0804">Transcription</keyword>
<dbReference type="InterPro" id="IPR036864">
    <property type="entry name" value="Zn2-C6_fun-type_DNA-bd_sf"/>
</dbReference>
<dbReference type="PROSITE" id="PS50048">
    <property type="entry name" value="ZN2_CY6_FUNGAL_2"/>
    <property type="match status" value="1"/>
</dbReference>
<evidence type="ECO:0000313" key="10">
    <source>
        <dbReference type="EMBL" id="OEJ91233.1"/>
    </source>
</evidence>
<evidence type="ECO:0000256" key="4">
    <source>
        <dbReference type="ARBA" id="ARBA00023015"/>
    </source>
</evidence>
<evidence type="ECO:0000256" key="8">
    <source>
        <dbReference type="SAM" id="MobiDB-lite"/>
    </source>
</evidence>
<dbReference type="OrthoDB" id="189997at2759"/>
<dbReference type="InterPro" id="IPR007219">
    <property type="entry name" value="XnlR_reg_dom"/>
</dbReference>
<feature type="compositionally biased region" description="Polar residues" evidence="8">
    <location>
        <begin position="123"/>
        <end position="134"/>
    </location>
</feature>
<dbReference type="GO" id="GO:0045944">
    <property type="term" value="P:positive regulation of transcription by RNA polymerase II"/>
    <property type="evidence" value="ECO:0007669"/>
    <property type="project" value="TreeGrafter"/>
</dbReference>
<dbReference type="CDD" id="cd00067">
    <property type="entry name" value="GAL4"/>
    <property type="match status" value="1"/>
</dbReference>
<dbReference type="Gene3D" id="4.10.240.10">
    <property type="entry name" value="Zn(2)-C6 fungal-type DNA-binding domain"/>
    <property type="match status" value="1"/>
</dbReference>
<dbReference type="GO" id="GO:0008270">
    <property type="term" value="F:zinc ion binding"/>
    <property type="evidence" value="ECO:0007669"/>
    <property type="project" value="InterPro"/>
</dbReference>
<comment type="subcellular location">
    <subcellularLocation>
        <location evidence="1">Nucleus</location>
    </subcellularLocation>
</comment>
<feature type="compositionally biased region" description="Basic and acidic residues" evidence="8">
    <location>
        <begin position="135"/>
        <end position="144"/>
    </location>
</feature>
<evidence type="ECO:0000256" key="6">
    <source>
        <dbReference type="ARBA" id="ARBA00023163"/>
    </source>
</evidence>
<evidence type="ECO:0000259" key="9">
    <source>
        <dbReference type="PROSITE" id="PS50048"/>
    </source>
</evidence>
<dbReference type="Proteomes" id="UP000095605">
    <property type="component" value="Unassembled WGS sequence"/>
</dbReference>
<reference evidence="11" key="1">
    <citation type="journal article" date="2016" name="Genome Announc.">
        <title>Genome sequences of three species of Hanseniaspora isolated from spontaneous wine fermentations.</title>
        <authorList>
            <person name="Sternes P.R."/>
            <person name="Lee D."/>
            <person name="Kutyna D.R."/>
            <person name="Borneman A.R."/>
        </authorList>
    </citation>
    <scope>NUCLEOTIDE SEQUENCE [LARGE SCALE GENOMIC DNA]</scope>
    <source>
        <strain evidence="11">AWRI3578</strain>
    </source>
</reference>
<dbReference type="EMBL" id="LPNL01000002">
    <property type="protein sequence ID" value="OEJ91233.1"/>
    <property type="molecule type" value="Genomic_DNA"/>
</dbReference>
<dbReference type="AlphaFoldDB" id="A0A1E5RWY1"/>
<proteinExistence type="predicted"/>
<gene>
    <name evidence="10" type="ORF">AWRI3578_g679</name>
</gene>
<dbReference type="SUPFAM" id="SSF57701">
    <property type="entry name" value="Zn2/Cys6 DNA-binding domain"/>
    <property type="match status" value="1"/>
</dbReference>
<keyword evidence="11" id="KW-1185">Reference proteome</keyword>
<feature type="domain" description="Zn(2)-C6 fungal-type" evidence="9">
    <location>
        <begin position="52"/>
        <end position="84"/>
    </location>
</feature>
<dbReference type="SMART" id="SM00066">
    <property type="entry name" value="GAL4"/>
    <property type="match status" value="1"/>
</dbReference>
<dbReference type="GO" id="GO:0000981">
    <property type="term" value="F:DNA-binding transcription factor activity, RNA polymerase II-specific"/>
    <property type="evidence" value="ECO:0007669"/>
    <property type="project" value="InterPro"/>
</dbReference>
<evidence type="ECO:0000256" key="1">
    <source>
        <dbReference type="ARBA" id="ARBA00004123"/>
    </source>
</evidence>
<feature type="region of interest" description="Disordered" evidence="8">
    <location>
        <begin position="89"/>
        <end position="153"/>
    </location>
</feature>